<keyword evidence="3" id="KW-1185">Reference proteome</keyword>
<reference evidence="2" key="1">
    <citation type="submission" date="2022-07" db="EMBL/GenBank/DDBJ databases">
        <title>Fungi with potential for degradation of polypropylene.</title>
        <authorList>
            <person name="Gostincar C."/>
        </authorList>
    </citation>
    <scope>NUCLEOTIDE SEQUENCE</scope>
    <source>
        <strain evidence="2">EXF-13287</strain>
    </source>
</reference>
<organism evidence="2 3">
    <name type="scientific">Coniochaeta hoffmannii</name>
    <dbReference type="NCBI Taxonomy" id="91930"/>
    <lineage>
        <taxon>Eukaryota</taxon>
        <taxon>Fungi</taxon>
        <taxon>Dikarya</taxon>
        <taxon>Ascomycota</taxon>
        <taxon>Pezizomycotina</taxon>
        <taxon>Sordariomycetes</taxon>
        <taxon>Sordariomycetidae</taxon>
        <taxon>Coniochaetales</taxon>
        <taxon>Coniochaetaceae</taxon>
        <taxon>Coniochaeta</taxon>
    </lineage>
</organism>
<evidence type="ECO:0000256" key="1">
    <source>
        <dbReference type="SAM" id="SignalP"/>
    </source>
</evidence>
<dbReference type="AlphaFoldDB" id="A0AA38W4M0"/>
<comment type="caution">
    <text evidence="2">The sequence shown here is derived from an EMBL/GenBank/DDBJ whole genome shotgun (WGS) entry which is preliminary data.</text>
</comment>
<evidence type="ECO:0000313" key="3">
    <source>
        <dbReference type="Proteomes" id="UP001174691"/>
    </source>
</evidence>
<keyword evidence="1" id="KW-0732">Signal</keyword>
<protein>
    <recommendedName>
        <fullName evidence="4">Transcription factor domain-containing protein</fullName>
    </recommendedName>
</protein>
<dbReference type="Proteomes" id="UP001174691">
    <property type="component" value="Unassembled WGS sequence"/>
</dbReference>
<sequence>MRIPLALLLVPLGVTVASIPLRKITPPKDSLALSILDSIIAREQGISVNASVKTSVIEAGLLLAGLREVRHHVELSPTAEAKYETYTDRVISGLIPALANVTVDRTSPLDEFSVGAHPTTLHEVDVLRNRQADGTLLSAHPFNSSLLTFSRRNIEDEDEDNIAELTGGEWVRIRQPEEWRCADKNIDCVYAKSAGSTTSQARQTTPAVTPAYMDTNMDSLQFGSPIYPPFSFSSDPSLESLDADYLEFTSVDRQADSSFGLRRLAFEVDASNNINTPPVDHLMDMGDNTIDPCLHRSLVPEDHHTSTDRPRSPADEETLTAYEKMTPLCSNLEPWMLYDPTTPLYHLANRIKSFTSGAAERNATPFMHRYLYKDHTPSCILECFSINVLYSNRNPANMAMVMRALHHNVGDLVRTERGRATSTVAQKLARTQALFLYQVIRLFDGDITLRAQGEADIPLLQAWLGELCRVRDNLGDLEGTAQSAVVMQPPKDWERWIFAESLRRTIIMAYSVITLYQMMKKSEGPDDLEPWNHTHRWTLSRHLWEADSSFAFFRMWKGKPRYVINNYALEDFIKYGRPDDLDEFAEILLSVYMGVDATKEFLSAQ</sequence>
<evidence type="ECO:0008006" key="4">
    <source>
        <dbReference type="Google" id="ProtNLM"/>
    </source>
</evidence>
<name>A0AA38W4M0_9PEZI</name>
<dbReference type="EMBL" id="JANBVN010000001">
    <property type="protein sequence ID" value="KAJ9165785.1"/>
    <property type="molecule type" value="Genomic_DNA"/>
</dbReference>
<proteinExistence type="predicted"/>
<gene>
    <name evidence="2" type="ORF">NKR19_g107</name>
</gene>
<accession>A0AA38W4M0</accession>
<feature type="chain" id="PRO_5041347791" description="Transcription factor domain-containing protein" evidence="1">
    <location>
        <begin position="18"/>
        <end position="605"/>
    </location>
</feature>
<feature type="signal peptide" evidence="1">
    <location>
        <begin position="1"/>
        <end position="17"/>
    </location>
</feature>
<evidence type="ECO:0000313" key="2">
    <source>
        <dbReference type="EMBL" id="KAJ9165785.1"/>
    </source>
</evidence>